<dbReference type="Pfam" id="PF07833">
    <property type="entry name" value="Cu_amine_oxidN1"/>
    <property type="match status" value="1"/>
</dbReference>
<reference evidence="2 3" key="1">
    <citation type="submission" date="2020-08" db="EMBL/GenBank/DDBJ databases">
        <title>Cohnella phylogeny.</title>
        <authorList>
            <person name="Dunlap C."/>
        </authorList>
    </citation>
    <scope>NUCLEOTIDE SEQUENCE [LARGE SCALE GENOMIC DNA]</scope>
    <source>
        <strain evidence="2 3">DSM 25241</strain>
    </source>
</reference>
<evidence type="ECO:0000313" key="3">
    <source>
        <dbReference type="Proteomes" id="UP000535838"/>
    </source>
</evidence>
<feature type="domain" description="Copper amine oxidase-like N-terminal" evidence="1">
    <location>
        <begin position="1"/>
        <end position="85"/>
    </location>
</feature>
<dbReference type="EMBL" id="JACJVQ010000004">
    <property type="protein sequence ID" value="MBB6633326.1"/>
    <property type="molecule type" value="Genomic_DNA"/>
</dbReference>
<dbReference type="AlphaFoldDB" id="A0A841SRU7"/>
<dbReference type="Gene3D" id="3.30.457.10">
    <property type="entry name" value="Copper amine oxidase-like, N-terminal domain"/>
    <property type="match status" value="1"/>
</dbReference>
<organism evidence="2 3">
    <name type="scientific">Cohnella thailandensis</name>
    <dbReference type="NCBI Taxonomy" id="557557"/>
    <lineage>
        <taxon>Bacteria</taxon>
        <taxon>Bacillati</taxon>
        <taxon>Bacillota</taxon>
        <taxon>Bacilli</taxon>
        <taxon>Bacillales</taxon>
        <taxon>Paenibacillaceae</taxon>
        <taxon>Cohnella</taxon>
    </lineage>
</organism>
<keyword evidence="3" id="KW-1185">Reference proteome</keyword>
<evidence type="ECO:0000313" key="2">
    <source>
        <dbReference type="EMBL" id="MBB6633326.1"/>
    </source>
</evidence>
<protein>
    <submittedName>
        <fullName evidence="2">Copper amine oxidase N-terminal domain-containing protein</fullName>
    </submittedName>
</protein>
<dbReference type="SUPFAM" id="SSF55383">
    <property type="entry name" value="Copper amine oxidase, domain N"/>
    <property type="match status" value="1"/>
</dbReference>
<evidence type="ECO:0000259" key="1">
    <source>
        <dbReference type="Pfam" id="PF07833"/>
    </source>
</evidence>
<proteinExistence type="predicted"/>
<dbReference type="InterPro" id="IPR036582">
    <property type="entry name" value="Mao_N_sf"/>
</dbReference>
<accession>A0A841SRU7</accession>
<sequence length="136" mass="15020">MVPLRVISENLGVTVNWLDSAVVLTKSNVEVILQLNSNKAVINGKTVLFDAKPYLKNNRTMVPLRFIAEAFGCDVSYSNNAVTVETKPLIIDGVTVKALQQEYYLTMGSVVNQGYDSLMTQENEAADGIDQRPLLR</sequence>
<name>A0A841SRU7_9BACL</name>
<dbReference type="InterPro" id="IPR012854">
    <property type="entry name" value="Cu_amine_oxidase-like_N"/>
</dbReference>
<gene>
    <name evidence="2" type="ORF">H7B67_04325</name>
</gene>
<comment type="caution">
    <text evidence="2">The sequence shown here is derived from an EMBL/GenBank/DDBJ whole genome shotgun (WGS) entry which is preliminary data.</text>
</comment>
<dbReference type="Proteomes" id="UP000535838">
    <property type="component" value="Unassembled WGS sequence"/>
</dbReference>